<dbReference type="InterPro" id="IPR011004">
    <property type="entry name" value="Trimer_LpxA-like_sf"/>
</dbReference>
<dbReference type="Pfam" id="PF00132">
    <property type="entry name" value="Hexapep"/>
    <property type="match status" value="1"/>
</dbReference>
<keyword evidence="2" id="KW-1185">Reference proteome</keyword>
<dbReference type="PANTHER" id="PTHR23416">
    <property type="entry name" value="SIALIC ACID SYNTHASE-RELATED"/>
    <property type="match status" value="1"/>
</dbReference>
<reference evidence="1 2" key="1">
    <citation type="submission" date="2020-04" db="EMBL/GenBank/DDBJ databases">
        <title>A Flavivirga sp. nov.</title>
        <authorList>
            <person name="Sun X."/>
        </authorList>
    </citation>
    <scope>NUCLEOTIDE SEQUENCE [LARGE SCALE GENOMIC DNA]</scope>
    <source>
        <strain evidence="1 2">Y03</strain>
    </source>
</reference>
<comment type="caution">
    <text evidence="1">The sequence shown here is derived from an EMBL/GenBank/DDBJ whole genome shotgun (WGS) entry which is preliminary data.</text>
</comment>
<evidence type="ECO:0000313" key="2">
    <source>
        <dbReference type="Proteomes" id="UP000746690"/>
    </source>
</evidence>
<evidence type="ECO:0000313" key="1">
    <source>
        <dbReference type="EMBL" id="NMH87633.1"/>
    </source>
</evidence>
<dbReference type="GO" id="GO:0016746">
    <property type="term" value="F:acyltransferase activity"/>
    <property type="evidence" value="ECO:0007669"/>
    <property type="project" value="UniProtKB-KW"/>
</dbReference>
<gene>
    <name evidence="1" type="ORF">HHX25_08970</name>
</gene>
<proteinExistence type="predicted"/>
<dbReference type="RefSeq" id="WP_169672317.1">
    <property type="nucleotide sequence ID" value="NZ_JABBHF010000004.1"/>
</dbReference>
<dbReference type="InterPro" id="IPR051159">
    <property type="entry name" value="Hexapeptide_acetyltransf"/>
</dbReference>
<dbReference type="SUPFAM" id="SSF51161">
    <property type="entry name" value="Trimeric LpxA-like enzymes"/>
    <property type="match status" value="1"/>
</dbReference>
<name>A0ABX1RY92_9FLAO</name>
<dbReference type="InterPro" id="IPR001451">
    <property type="entry name" value="Hexapep"/>
</dbReference>
<protein>
    <submittedName>
        <fullName evidence="1">Acyltransferase</fullName>
    </submittedName>
</protein>
<sequence>MRKIYLFLYYAIAQHLPMQPFPGYKLFYGIRRFLVKRIVKKCGESVFVKDHCYFGNGERLTIGNRTQLGQNAKLGGEIILGDDILMGPDIVIMATAHAFDRIDIPINQQGAAKEEPVKIGNDVWIGTRAIIMPGVEIGNHCIIASGAVVTKSFPDFCIIGGVPAKVIKMRNA</sequence>
<keyword evidence="1" id="KW-0808">Transferase</keyword>
<dbReference type="EMBL" id="JABBHF010000004">
    <property type="protein sequence ID" value="NMH87633.1"/>
    <property type="molecule type" value="Genomic_DNA"/>
</dbReference>
<dbReference type="CDD" id="cd04647">
    <property type="entry name" value="LbH_MAT_like"/>
    <property type="match status" value="1"/>
</dbReference>
<organism evidence="1 2">
    <name type="scientific">Flavivirga algicola</name>
    <dbReference type="NCBI Taxonomy" id="2729136"/>
    <lineage>
        <taxon>Bacteria</taxon>
        <taxon>Pseudomonadati</taxon>
        <taxon>Bacteroidota</taxon>
        <taxon>Flavobacteriia</taxon>
        <taxon>Flavobacteriales</taxon>
        <taxon>Flavobacteriaceae</taxon>
        <taxon>Flavivirga</taxon>
    </lineage>
</organism>
<dbReference type="Proteomes" id="UP000746690">
    <property type="component" value="Unassembled WGS sequence"/>
</dbReference>
<accession>A0ABX1RY92</accession>
<keyword evidence="1" id="KW-0012">Acyltransferase</keyword>
<dbReference type="Gene3D" id="2.160.10.10">
    <property type="entry name" value="Hexapeptide repeat proteins"/>
    <property type="match status" value="1"/>
</dbReference>